<dbReference type="InterPro" id="IPR009057">
    <property type="entry name" value="Homeodomain-like_sf"/>
</dbReference>
<evidence type="ECO:0000256" key="3">
    <source>
        <dbReference type="ARBA" id="ARBA00023163"/>
    </source>
</evidence>
<evidence type="ECO:0000256" key="1">
    <source>
        <dbReference type="ARBA" id="ARBA00023015"/>
    </source>
</evidence>
<dbReference type="InterPro" id="IPR018062">
    <property type="entry name" value="HTH_AraC-typ_CS"/>
</dbReference>
<feature type="domain" description="HTH araC/xylS-type" evidence="4">
    <location>
        <begin position="268"/>
        <end position="366"/>
    </location>
</feature>
<dbReference type="Pfam" id="PF13377">
    <property type="entry name" value="Peripla_BP_3"/>
    <property type="match status" value="1"/>
</dbReference>
<dbReference type="InterPro" id="IPR018060">
    <property type="entry name" value="HTH_AraC"/>
</dbReference>
<evidence type="ECO:0000259" key="4">
    <source>
        <dbReference type="PROSITE" id="PS01124"/>
    </source>
</evidence>
<dbReference type="Proteomes" id="UP001476282">
    <property type="component" value="Unassembled WGS sequence"/>
</dbReference>
<evidence type="ECO:0000313" key="5">
    <source>
        <dbReference type="EMBL" id="GAA5484731.1"/>
    </source>
</evidence>
<dbReference type="InterPro" id="IPR028082">
    <property type="entry name" value="Peripla_BP_I"/>
</dbReference>
<keyword evidence="3" id="KW-0804">Transcription</keyword>
<reference evidence="5 6" key="1">
    <citation type="submission" date="2024-02" db="EMBL/GenBank/DDBJ databases">
        <title>Haloferula sargassicola NBRC 104335.</title>
        <authorList>
            <person name="Ichikawa N."/>
            <person name="Katano-Makiyama Y."/>
            <person name="Hidaka K."/>
        </authorList>
    </citation>
    <scope>NUCLEOTIDE SEQUENCE [LARGE SCALE GENOMIC DNA]</scope>
    <source>
        <strain evidence="5 6">NBRC 104335</strain>
    </source>
</reference>
<dbReference type="Gene3D" id="1.10.10.60">
    <property type="entry name" value="Homeodomain-like"/>
    <property type="match status" value="1"/>
</dbReference>
<dbReference type="EMBL" id="BAABRI010000033">
    <property type="protein sequence ID" value="GAA5484731.1"/>
    <property type="molecule type" value="Genomic_DNA"/>
</dbReference>
<protein>
    <submittedName>
        <fullName evidence="5">Xylose operon regulatory protein</fullName>
    </submittedName>
</protein>
<evidence type="ECO:0000256" key="2">
    <source>
        <dbReference type="ARBA" id="ARBA00023125"/>
    </source>
</evidence>
<evidence type="ECO:0000313" key="6">
    <source>
        <dbReference type="Proteomes" id="UP001476282"/>
    </source>
</evidence>
<dbReference type="SUPFAM" id="SSF46689">
    <property type="entry name" value="Homeodomain-like"/>
    <property type="match status" value="2"/>
</dbReference>
<dbReference type="PANTHER" id="PTHR30146">
    <property type="entry name" value="LACI-RELATED TRANSCRIPTIONAL REPRESSOR"/>
    <property type="match status" value="1"/>
</dbReference>
<keyword evidence="6" id="KW-1185">Reference proteome</keyword>
<dbReference type="PROSITE" id="PS01124">
    <property type="entry name" value="HTH_ARAC_FAMILY_2"/>
    <property type="match status" value="1"/>
</dbReference>
<dbReference type="SUPFAM" id="SSF53822">
    <property type="entry name" value="Periplasmic binding protein-like I"/>
    <property type="match status" value="1"/>
</dbReference>
<sequence>MSDFHEEEWLLGIAEYARQANWELIANMRFHGDFPSETEADGILITAYGARVRSWMRRWKGTPMVHLGIPFGGIDLPFVQSDFEKVGRTGARHLMTLGRVQHAFYCLQPGPDSLLIRDAFEHELAAARLPSDRLVVGSAEMESSPAKHIRIPLLAEQLRRIKRPVAIMTCDDRRSLDLLEACELLGLHVPDDVAILGCEDRKVEVALAKVALSSIDFDKHHMGRRAAAMLQSLMSGKPLTRDREMIAPAGVKDRASTATFSAPGSDLRRSVLHIRRHYAEPLRLSTLARLAGMSERVFRDEFKSCVGHGPKEEIIRVRLGAACRLLRDTDYKLEAIAIETGFGSAKKLCEVFARAHETTPGRWRELAQERRLFAESI</sequence>
<name>A0ABP9UVJ7_9BACT</name>
<gene>
    <name evidence="5" type="primary">xylR</name>
    <name evidence="5" type="ORF">Hsar01_03977</name>
</gene>
<dbReference type="PANTHER" id="PTHR30146:SF24">
    <property type="entry name" value="XYLOSE OPERON REGULATORY PROTEIN"/>
    <property type="match status" value="1"/>
</dbReference>
<dbReference type="Pfam" id="PF12833">
    <property type="entry name" value="HTH_18"/>
    <property type="match status" value="1"/>
</dbReference>
<dbReference type="Gene3D" id="3.40.50.2300">
    <property type="match status" value="2"/>
</dbReference>
<comment type="caution">
    <text evidence="5">The sequence shown here is derived from an EMBL/GenBank/DDBJ whole genome shotgun (WGS) entry which is preliminary data.</text>
</comment>
<dbReference type="InterPro" id="IPR046335">
    <property type="entry name" value="LacI/GalR-like_sensor"/>
</dbReference>
<accession>A0ABP9UVJ7</accession>
<dbReference type="SMART" id="SM00342">
    <property type="entry name" value="HTH_ARAC"/>
    <property type="match status" value="1"/>
</dbReference>
<keyword evidence="2" id="KW-0238">DNA-binding</keyword>
<proteinExistence type="predicted"/>
<dbReference type="RefSeq" id="WP_353568836.1">
    <property type="nucleotide sequence ID" value="NZ_BAABRI010000033.1"/>
</dbReference>
<keyword evidence="1" id="KW-0805">Transcription regulation</keyword>
<organism evidence="5 6">
    <name type="scientific">Haloferula sargassicola</name>
    <dbReference type="NCBI Taxonomy" id="490096"/>
    <lineage>
        <taxon>Bacteria</taxon>
        <taxon>Pseudomonadati</taxon>
        <taxon>Verrucomicrobiota</taxon>
        <taxon>Verrucomicrobiia</taxon>
        <taxon>Verrucomicrobiales</taxon>
        <taxon>Verrucomicrobiaceae</taxon>
        <taxon>Haloferula</taxon>
    </lineage>
</organism>
<dbReference type="PROSITE" id="PS00041">
    <property type="entry name" value="HTH_ARAC_FAMILY_1"/>
    <property type="match status" value="1"/>
</dbReference>